<dbReference type="GO" id="GO:0005760">
    <property type="term" value="C:gamma DNA polymerase complex"/>
    <property type="evidence" value="ECO:0007669"/>
    <property type="project" value="InterPro"/>
</dbReference>
<dbReference type="InterPro" id="IPR002297">
    <property type="entry name" value="DNA-dir_DNA_pol_A_mt"/>
</dbReference>
<sequence length="1225" mass="141788">MLPSSLPFVRSFSLGLLSRSATSFAGLTSEQFMKNPANEPVLEYRKGSAESVALEQELQKLWAEPVEVPLCIGTEKIFRKEQKKKIFHTEQRKKIFHTEQRKNIFHTEQRKNIFHTEQRKNIFHKEQRSIKQPMAKSGQDVKTNAAKSSKFEPKNIQLVSRRLHKHLFGKATYANSSAKEDSIEARLELPSLHVSGNLMEHFRVEASAQFEGYQKLLESVLWTKERNRIPRRPKEWSVQPGWTAYDPIGWNAVPRPVPFPAEDLLFFDVEVCMKDGRLPTLAVALSHTKWYSWCSTRMADADNELPEFVRPEHLISMGNLGQRKRLVIGHNVAFDRTFISEQYAIHETALRFWDTMSMHIAIGGMADHQRDLFTKNNNYPSLAKLLFSKPGQSDGPEIAMEALTKEQTTHLKEFNKIVRVWKKRTCRNSLDALHEKYCNKEKPLVVRKFEEKDGKMEQNLSEESANVKHSAKEQVEWDKKYQSFFKTASIEQIRSNAQTLFDYCACDVEATEALFRKLYPSFKYRFPHPVTYCGMLEMGNPYLPITSNWRTFFAKCEDESSNLKDVTANKFVKSARNLIEELDVESEHGIRKFELDPWMWVSDWNRKLLRPQWPLWYSGLFMHFQDAEIHIDLLTGDRIKMQTREIPRIFGLCYGRYPLFYKSNYGWGFLVPNANCSDDLPKDEKVLLRRNEYVNFPVREIHELIRRNKSRNVPKIPFYAMKPVSTSGKARNMGTPFDKSNYKNFEEGVLYPTRYGEVLKDFLVSKSVTRFWGNYRDRYREELPVWLDEKMQMGALVPSVIPSGTVTRRATHKLWLTSTNPKENVVGSDMKSMVQCADGWKFVGADVDSQEQWLAALFGDSFHESLRAGATPFSNMLLAGNKNDGTDLHSVVGKEVGITRNQAKTLNYARLYGSGIFHAQQYMINQGITKPQARQRAKKMFETTKGQPVRYLKMSESGGKMLDEFLALNSNLRQLVKHNFTLLRLGGKHFLRIDCPVPFVNKFERWLLSRQKENNIEMSINRMRNILYEGDVFLNVGGYESQTFNWLSLNSCQRHPITPVLKCRLSQALEPILPAMVKDVQSVNLDKFNSLFKRSVANWFVQSSAVDFLHLLLVCMRWLCRKYDIPARYVISIHDEVRYLVPEKDRYRCALALTLSNMYVRAAISDTLGIRELPKSIAFFSQVDIDSVLRKEVDLECRAPDTKTIENGEAVNIEQIVKITGGRLA</sequence>
<keyword evidence="7" id="KW-1185">Reference proteome</keyword>
<evidence type="ECO:0000256" key="1">
    <source>
        <dbReference type="ARBA" id="ARBA00012417"/>
    </source>
</evidence>
<dbReference type="GO" id="GO:0008408">
    <property type="term" value="F:3'-5' exonuclease activity"/>
    <property type="evidence" value="ECO:0007669"/>
    <property type="project" value="TreeGrafter"/>
</dbReference>
<dbReference type="SUPFAM" id="SSF56672">
    <property type="entry name" value="DNA/RNA polymerases"/>
    <property type="match status" value="1"/>
</dbReference>
<dbReference type="InterPro" id="IPR019760">
    <property type="entry name" value="DNA-dir_DNA_pol_A_CS"/>
</dbReference>
<dbReference type="InterPro" id="IPR041336">
    <property type="entry name" value="DNApol_Exo"/>
</dbReference>
<dbReference type="WBParaSite" id="Gr19_v10_g5064.t1">
    <property type="protein sequence ID" value="Gr19_v10_g5064.t1"/>
    <property type="gene ID" value="Gr19_v10_g5064"/>
</dbReference>
<name>A0A914HW91_GLORO</name>
<dbReference type="PRINTS" id="PR00867">
    <property type="entry name" value="DNAPOLG"/>
</dbReference>
<evidence type="ECO:0000313" key="8">
    <source>
        <dbReference type="WBParaSite" id="Gr19_v10_g5064.t1"/>
    </source>
</evidence>
<feature type="domain" description="DNA-directed DNA polymerase family A palm" evidence="6">
    <location>
        <begin position="827"/>
        <end position="1145"/>
    </location>
</feature>
<proteinExistence type="predicted"/>
<dbReference type="GO" id="GO:0003887">
    <property type="term" value="F:DNA-directed DNA polymerase activity"/>
    <property type="evidence" value="ECO:0007669"/>
    <property type="project" value="UniProtKB-KW"/>
</dbReference>
<evidence type="ECO:0000259" key="6">
    <source>
        <dbReference type="SMART" id="SM00482"/>
    </source>
</evidence>
<keyword evidence="2" id="KW-0808">Transferase</keyword>
<organism evidence="7 8">
    <name type="scientific">Globodera rostochiensis</name>
    <name type="common">Golden nematode worm</name>
    <name type="synonym">Heterodera rostochiensis</name>
    <dbReference type="NCBI Taxonomy" id="31243"/>
    <lineage>
        <taxon>Eukaryota</taxon>
        <taxon>Metazoa</taxon>
        <taxon>Ecdysozoa</taxon>
        <taxon>Nematoda</taxon>
        <taxon>Chromadorea</taxon>
        <taxon>Rhabditida</taxon>
        <taxon>Tylenchina</taxon>
        <taxon>Tylenchomorpha</taxon>
        <taxon>Tylenchoidea</taxon>
        <taxon>Heteroderidae</taxon>
        <taxon>Heteroderinae</taxon>
        <taxon>Globodera</taxon>
    </lineage>
</organism>
<evidence type="ECO:0000313" key="7">
    <source>
        <dbReference type="Proteomes" id="UP000887572"/>
    </source>
</evidence>
<dbReference type="Gene3D" id="3.30.420.390">
    <property type="match status" value="2"/>
</dbReference>
<dbReference type="PROSITE" id="PS00447">
    <property type="entry name" value="DNA_POLYMERASE_A"/>
    <property type="match status" value="1"/>
</dbReference>
<keyword evidence="4" id="KW-0239">DNA-directed DNA polymerase</keyword>
<evidence type="ECO:0000256" key="2">
    <source>
        <dbReference type="ARBA" id="ARBA00022679"/>
    </source>
</evidence>
<dbReference type="Pfam" id="PF18136">
    <property type="entry name" value="DNApol_Exo"/>
    <property type="match status" value="2"/>
</dbReference>
<evidence type="ECO:0000256" key="3">
    <source>
        <dbReference type="ARBA" id="ARBA00022695"/>
    </source>
</evidence>
<dbReference type="PANTHER" id="PTHR10267:SF0">
    <property type="entry name" value="DNA POLYMERASE SUBUNIT GAMMA-1"/>
    <property type="match status" value="1"/>
</dbReference>
<dbReference type="SMART" id="SM00482">
    <property type="entry name" value="POLAc"/>
    <property type="match status" value="1"/>
</dbReference>
<protein>
    <recommendedName>
        <fullName evidence="1">DNA-directed DNA polymerase</fullName>
        <ecNumber evidence="1">2.7.7.7</ecNumber>
    </recommendedName>
    <alternativeName>
        <fullName evidence="5">Mitochondrial DNA polymerase catalytic subunit</fullName>
    </alternativeName>
</protein>
<dbReference type="AlphaFoldDB" id="A0A914HW91"/>
<reference evidence="8" key="1">
    <citation type="submission" date="2022-11" db="UniProtKB">
        <authorList>
            <consortium name="WormBaseParasite"/>
        </authorList>
    </citation>
    <scope>IDENTIFICATION</scope>
</reference>
<dbReference type="GO" id="GO:0003677">
    <property type="term" value="F:DNA binding"/>
    <property type="evidence" value="ECO:0007669"/>
    <property type="project" value="InterPro"/>
</dbReference>
<dbReference type="SUPFAM" id="SSF53098">
    <property type="entry name" value="Ribonuclease H-like"/>
    <property type="match status" value="1"/>
</dbReference>
<keyword evidence="3" id="KW-0548">Nucleotidyltransferase</keyword>
<dbReference type="InterPro" id="IPR012337">
    <property type="entry name" value="RNaseH-like_sf"/>
</dbReference>
<dbReference type="Proteomes" id="UP000887572">
    <property type="component" value="Unplaced"/>
</dbReference>
<accession>A0A914HW91</accession>
<dbReference type="EC" id="2.7.7.7" evidence="1"/>
<dbReference type="GO" id="GO:0006264">
    <property type="term" value="P:mitochondrial DNA replication"/>
    <property type="evidence" value="ECO:0007669"/>
    <property type="project" value="TreeGrafter"/>
</dbReference>
<dbReference type="InterPro" id="IPR043502">
    <property type="entry name" value="DNA/RNA_pol_sf"/>
</dbReference>
<dbReference type="PANTHER" id="PTHR10267">
    <property type="entry name" value="DNA POLYMERASE SUBUNIT GAMMA-1"/>
    <property type="match status" value="1"/>
</dbReference>
<dbReference type="InterPro" id="IPR001098">
    <property type="entry name" value="DNA-dir_DNA_pol_A_palm_dom"/>
</dbReference>
<evidence type="ECO:0000256" key="5">
    <source>
        <dbReference type="ARBA" id="ARBA00031966"/>
    </source>
</evidence>
<dbReference type="Gene3D" id="1.10.150.20">
    <property type="entry name" value="5' to 3' exonuclease, C-terminal subdomain"/>
    <property type="match status" value="1"/>
</dbReference>
<evidence type="ECO:0000256" key="4">
    <source>
        <dbReference type="ARBA" id="ARBA00022932"/>
    </source>
</evidence>